<name>A0A124H0Y0_9ACTN</name>
<dbReference type="CDD" id="cd00761">
    <property type="entry name" value="Glyco_tranf_GTA_type"/>
    <property type="match status" value="1"/>
</dbReference>
<dbReference type="GO" id="GO:0016787">
    <property type="term" value="F:hydrolase activity"/>
    <property type="evidence" value="ECO:0007669"/>
    <property type="project" value="UniProtKB-KW"/>
</dbReference>
<evidence type="ECO:0000256" key="1">
    <source>
        <dbReference type="SAM" id="Phobius"/>
    </source>
</evidence>
<keyword evidence="4" id="KW-1185">Reference proteome</keyword>
<accession>A0A124H0Y0</accession>
<dbReference type="InterPro" id="IPR029044">
    <property type="entry name" value="Nucleotide-diphossugar_trans"/>
</dbReference>
<evidence type="ECO:0000313" key="3">
    <source>
        <dbReference type="EMBL" id="KUM74565.1"/>
    </source>
</evidence>
<dbReference type="SUPFAM" id="SSF53448">
    <property type="entry name" value="Nucleotide-diphospho-sugar transferases"/>
    <property type="match status" value="1"/>
</dbReference>
<feature type="transmembrane region" description="Helical" evidence="1">
    <location>
        <begin position="253"/>
        <end position="273"/>
    </location>
</feature>
<gene>
    <name evidence="3" type="ORF">AQI70_17105</name>
</gene>
<proteinExistence type="predicted"/>
<keyword evidence="1" id="KW-0472">Membrane</keyword>
<keyword evidence="1" id="KW-1133">Transmembrane helix</keyword>
<organism evidence="3 4">
    <name type="scientific">Streptomyces curacoi</name>
    <dbReference type="NCBI Taxonomy" id="146536"/>
    <lineage>
        <taxon>Bacteria</taxon>
        <taxon>Bacillati</taxon>
        <taxon>Actinomycetota</taxon>
        <taxon>Actinomycetes</taxon>
        <taxon>Kitasatosporales</taxon>
        <taxon>Streptomycetaceae</taxon>
        <taxon>Streptomyces</taxon>
    </lineage>
</organism>
<dbReference type="STRING" id="146536.AQI70_17105"/>
<dbReference type="Pfam" id="PF00535">
    <property type="entry name" value="Glycos_transf_2"/>
    <property type="match status" value="1"/>
</dbReference>
<reference evidence="3 4" key="1">
    <citation type="submission" date="2015-10" db="EMBL/GenBank/DDBJ databases">
        <title>Draft genome sequence of Streptomyces curacoi DSM 40107, type strain for the species Streptomyces curacoi.</title>
        <authorList>
            <person name="Ruckert C."/>
            <person name="Winkler A."/>
            <person name="Kalinowski J."/>
            <person name="Kampfer P."/>
            <person name="Glaeser S."/>
        </authorList>
    </citation>
    <scope>NUCLEOTIDE SEQUENCE [LARGE SCALE GENOMIC DNA]</scope>
    <source>
        <strain evidence="3 4">DSM 40107</strain>
    </source>
</reference>
<dbReference type="InterPro" id="IPR001173">
    <property type="entry name" value="Glyco_trans_2-like"/>
</dbReference>
<feature type="domain" description="Glycosyltransferase 2-like" evidence="2">
    <location>
        <begin position="9"/>
        <end position="130"/>
    </location>
</feature>
<dbReference type="EMBL" id="LMWJ01000013">
    <property type="protein sequence ID" value="KUM74565.1"/>
    <property type="molecule type" value="Genomic_DNA"/>
</dbReference>
<protein>
    <submittedName>
        <fullName evidence="3">Glycosyl hydrolase</fullName>
    </submittedName>
</protein>
<dbReference type="AlphaFoldDB" id="A0A124H0Y0"/>
<sequence>MVVAVCAFRLENVRRHLRHNLDQLNGDEYVVLLDRPVTPEAEKVATQVNEAGGTMRILGATRGLSASRNTVLREWADRHVLFVDDDVRLEASAVDAVRAAFRAGAHVVGARLRPPRELRRLPWFLSSGQFHLVGWHRDRGDIKIWGACMGVDADFARRQGLTFDLDLSRTGGNLQSGEDTSFIALMKEAGARECLLPEHAVVHDVDPGRLTLRYLLRRAYWQGRSEARRHQSVAGLRKELTRHRTAPESRCTPLLFCVYGAATAIGVGHGLLLRLRK</sequence>
<dbReference type="Proteomes" id="UP000054024">
    <property type="component" value="Unassembled WGS sequence"/>
</dbReference>
<dbReference type="Gene3D" id="3.90.550.10">
    <property type="entry name" value="Spore Coat Polysaccharide Biosynthesis Protein SpsA, Chain A"/>
    <property type="match status" value="1"/>
</dbReference>
<evidence type="ECO:0000259" key="2">
    <source>
        <dbReference type="Pfam" id="PF00535"/>
    </source>
</evidence>
<dbReference type="OrthoDB" id="3180470at2"/>
<evidence type="ECO:0000313" key="4">
    <source>
        <dbReference type="Proteomes" id="UP000054024"/>
    </source>
</evidence>
<comment type="caution">
    <text evidence="3">The sequence shown here is derived from an EMBL/GenBank/DDBJ whole genome shotgun (WGS) entry which is preliminary data.</text>
</comment>
<keyword evidence="3" id="KW-0378">Hydrolase</keyword>
<dbReference type="RefSeq" id="WP_062150363.1">
    <property type="nucleotide sequence ID" value="NZ_KQ947988.1"/>
</dbReference>
<keyword evidence="1" id="KW-0812">Transmembrane</keyword>